<keyword evidence="3" id="KW-1185">Reference proteome</keyword>
<proteinExistence type="predicted"/>
<evidence type="ECO:0000313" key="3">
    <source>
        <dbReference type="Proteomes" id="UP000730618"/>
    </source>
</evidence>
<gene>
    <name evidence="2" type="ORF">PAECIP111802_02897</name>
</gene>
<feature type="region of interest" description="Disordered" evidence="1">
    <location>
        <begin position="401"/>
        <end position="466"/>
    </location>
</feature>
<comment type="caution">
    <text evidence="2">The sequence shown here is derived from an EMBL/GenBank/DDBJ whole genome shotgun (WGS) entry which is preliminary data.</text>
</comment>
<sequence length="752" mass="80996">MNLERSNRKHNRMKYTAIALVFTLICMLAYNLVPGVSYAGKEGVFVNGSAYFTLEEVALSKGTDSQSMQFRVMLNNDSETALNFNNYGVKVMTSDGRSYYASLSEKADAVVQPGTSKSYAFIAKLAPGLTSDELLVDFFDRSRGNADIGALSVQKAISFQQNDHQFVFNLTDADESYTGNTFVSVQAVKAFAIPSDNQWKITLQTKVKVSGTDNWNPANLNYGLNVGGGKTFPLKASTVESSQVDGATTTDLLLTATLETQPELEKLTLDMNKNDAAVTNLGKIDLGSLFQYVKLGEKGSFNSVGKQGVSIAVTKAEEINQSGKRQALVTAELHNDGKRTIANPALTGILVSKEQAISLATETVVDTDKYLVAGKTATYQFIVELPDEVVSGTYEFFISETKSTQTSDQKTSSSSTSTSGTGTTGSTSNTNSNTSSNTSTSSNANTNSSTNASTNSSQSSGTSTQASGVPVIAVDLDAGLTAGSGLASAGNYEIGQPMAFTPDNNTIDSNLEVSLVELTSHTNAQNGYQTVVAKFKFLNNSTKTLDLPNFSTEMQDAAGTSYPGARQTTALQQLIPQSAYVYSYSYLMPPSAKGTFKLSILEETSSSKLKLPIAAYQVAVHSTDEDTPLMSGKVSLYPYTVNILNWDLATYYTGGKYSYKLRMNLDIAKDAKVLVDDSFSSLEFELVDKENRVLGSMTQTLQGTNKLVNGIQTFDFTEIKSDQFSYPITVNVYETMQTATGTAKRLVTKLQQ</sequence>
<organism evidence="2 3">
    <name type="scientific">Paenibacillus allorhizosphaerae</name>
    <dbReference type="NCBI Taxonomy" id="2849866"/>
    <lineage>
        <taxon>Bacteria</taxon>
        <taxon>Bacillati</taxon>
        <taxon>Bacillota</taxon>
        <taxon>Bacilli</taxon>
        <taxon>Bacillales</taxon>
        <taxon>Paenibacillaceae</taxon>
        <taxon>Paenibacillus</taxon>
    </lineage>
</organism>
<evidence type="ECO:0000313" key="2">
    <source>
        <dbReference type="EMBL" id="CAG7642745.1"/>
    </source>
</evidence>
<evidence type="ECO:0000256" key="1">
    <source>
        <dbReference type="SAM" id="MobiDB-lite"/>
    </source>
</evidence>
<accession>A0ABM8VI74</accession>
<reference evidence="2 3" key="1">
    <citation type="submission" date="2021-06" db="EMBL/GenBank/DDBJ databases">
        <authorList>
            <person name="Criscuolo A."/>
        </authorList>
    </citation>
    <scope>NUCLEOTIDE SEQUENCE [LARGE SCALE GENOMIC DNA]</scope>
    <source>
        <strain evidence="3">CIP 111802</strain>
    </source>
</reference>
<dbReference type="EMBL" id="CAJVCE010000007">
    <property type="protein sequence ID" value="CAG7642745.1"/>
    <property type="molecule type" value="Genomic_DNA"/>
</dbReference>
<dbReference type="Proteomes" id="UP000730618">
    <property type="component" value="Unassembled WGS sequence"/>
</dbReference>
<name>A0ABM8VI74_9BACL</name>
<protein>
    <submittedName>
        <fullName evidence="2">Uncharacterized protein</fullName>
    </submittedName>
</protein>
<dbReference type="RefSeq" id="WP_218099226.1">
    <property type="nucleotide sequence ID" value="NZ_CAJVCE010000007.1"/>
</dbReference>